<feature type="transmembrane region" description="Helical" evidence="1">
    <location>
        <begin position="162"/>
        <end position="182"/>
    </location>
</feature>
<keyword evidence="1" id="KW-1133">Transmembrane helix</keyword>
<proteinExistence type="predicted"/>
<evidence type="ECO:0000256" key="1">
    <source>
        <dbReference type="SAM" id="Phobius"/>
    </source>
</evidence>
<keyword evidence="1" id="KW-0472">Membrane</keyword>
<dbReference type="STRING" id="71717.A0A4Y7T5K4"/>
<keyword evidence="3" id="KW-1185">Reference proteome</keyword>
<name>A0A4Y7T5K4_COPMI</name>
<dbReference type="PRINTS" id="PR00250">
    <property type="entry name" value="GPCRSTE2"/>
</dbReference>
<feature type="transmembrane region" description="Helical" evidence="1">
    <location>
        <begin position="82"/>
        <end position="100"/>
    </location>
</feature>
<dbReference type="OrthoDB" id="3267806at2759"/>
<evidence type="ECO:0000313" key="3">
    <source>
        <dbReference type="Proteomes" id="UP000298030"/>
    </source>
</evidence>
<accession>A0A4Y7T5K4</accession>
<dbReference type="AlphaFoldDB" id="A0A4Y7T5K4"/>
<evidence type="ECO:0000313" key="2">
    <source>
        <dbReference type="EMBL" id="TEB29400.1"/>
    </source>
</evidence>
<keyword evidence="1" id="KW-0812">Transmembrane</keyword>
<organism evidence="2 3">
    <name type="scientific">Coprinellus micaceus</name>
    <name type="common">Glistening ink-cap mushroom</name>
    <name type="synonym">Coprinus micaceus</name>
    <dbReference type="NCBI Taxonomy" id="71717"/>
    <lineage>
        <taxon>Eukaryota</taxon>
        <taxon>Fungi</taxon>
        <taxon>Dikarya</taxon>
        <taxon>Basidiomycota</taxon>
        <taxon>Agaricomycotina</taxon>
        <taxon>Agaricomycetes</taxon>
        <taxon>Agaricomycetidae</taxon>
        <taxon>Agaricales</taxon>
        <taxon>Agaricineae</taxon>
        <taxon>Psathyrellaceae</taxon>
        <taxon>Coprinellus</taxon>
    </lineage>
</organism>
<dbReference type="Proteomes" id="UP000298030">
    <property type="component" value="Unassembled WGS sequence"/>
</dbReference>
<dbReference type="GO" id="GO:0004932">
    <property type="term" value="F:mating-type factor pheromone receptor activity"/>
    <property type="evidence" value="ECO:0007669"/>
    <property type="project" value="InterPro"/>
</dbReference>
<feature type="transmembrane region" description="Helical" evidence="1">
    <location>
        <begin position="121"/>
        <end position="142"/>
    </location>
</feature>
<comment type="caution">
    <text evidence="2">The sequence shown here is derived from an EMBL/GenBank/DDBJ whole genome shotgun (WGS) entry which is preliminary data.</text>
</comment>
<protein>
    <recommendedName>
        <fullName evidence="4">G protein-coupled receptor</fullName>
    </recommendedName>
</protein>
<feature type="transmembrane region" description="Helical" evidence="1">
    <location>
        <begin position="203"/>
        <end position="230"/>
    </location>
</feature>
<dbReference type="GO" id="GO:0016020">
    <property type="term" value="C:membrane"/>
    <property type="evidence" value="ECO:0007669"/>
    <property type="project" value="InterPro"/>
</dbReference>
<gene>
    <name evidence="2" type="ORF">FA13DRAFT_1632155</name>
</gene>
<feature type="transmembrane region" description="Helical" evidence="1">
    <location>
        <begin position="39"/>
        <end position="62"/>
    </location>
</feature>
<dbReference type="InterPro" id="IPR000366">
    <property type="entry name" value="GPCR_STE2"/>
</dbReference>
<dbReference type="EMBL" id="QPFP01000027">
    <property type="protein sequence ID" value="TEB29400.1"/>
    <property type="molecule type" value="Genomic_DNA"/>
</dbReference>
<reference evidence="2 3" key="1">
    <citation type="journal article" date="2019" name="Nat. Ecol. Evol.">
        <title>Megaphylogeny resolves global patterns of mushroom evolution.</title>
        <authorList>
            <person name="Varga T."/>
            <person name="Krizsan K."/>
            <person name="Foldi C."/>
            <person name="Dima B."/>
            <person name="Sanchez-Garcia M."/>
            <person name="Sanchez-Ramirez S."/>
            <person name="Szollosi G.J."/>
            <person name="Szarkandi J.G."/>
            <person name="Papp V."/>
            <person name="Albert L."/>
            <person name="Andreopoulos W."/>
            <person name="Angelini C."/>
            <person name="Antonin V."/>
            <person name="Barry K.W."/>
            <person name="Bougher N.L."/>
            <person name="Buchanan P."/>
            <person name="Buyck B."/>
            <person name="Bense V."/>
            <person name="Catcheside P."/>
            <person name="Chovatia M."/>
            <person name="Cooper J."/>
            <person name="Damon W."/>
            <person name="Desjardin D."/>
            <person name="Finy P."/>
            <person name="Geml J."/>
            <person name="Haridas S."/>
            <person name="Hughes K."/>
            <person name="Justo A."/>
            <person name="Karasinski D."/>
            <person name="Kautmanova I."/>
            <person name="Kiss B."/>
            <person name="Kocsube S."/>
            <person name="Kotiranta H."/>
            <person name="LaButti K.M."/>
            <person name="Lechner B.E."/>
            <person name="Liimatainen K."/>
            <person name="Lipzen A."/>
            <person name="Lukacs Z."/>
            <person name="Mihaltcheva S."/>
            <person name="Morgado L.N."/>
            <person name="Niskanen T."/>
            <person name="Noordeloos M.E."/>
            <person name="Ohm R.A."/>
            <person name="Ortiz-Santana B."/>
            <person name="Ovrebo C."/>
            <person name="Racz N."/>
            <person name="Riley R."/>
            <person name="Savchenko A."/>
            <person name="Shiryaev A."/>
            <person name="Soop K."/>
            <person name="Spirin V."/>
            <person name="Szebenyi C."/>
            <person name="Tomsovsky M."/>
            <person name="Tulloss R.E."/>
            <person name="Uehling J."/>
            <person name="Grigoriev I.V."/>
            <person name="Vagvolgyi C."/>
            <person name="Papp T."/>
            <person name="Martin F.M."/>
            <person name="Miettinen O."/>
            <person name="Hibbett D.S."/>
            <person name="Nagy L.G."/>
        </authorList>
    </citation>
    <scope>NUCLEOTIDE SEQUENCE [LARGE SCALE GENOMIC DNA]</scope>
    <source>
        <strain evidence="2 3">FP101781</strain>
    </source>
</reference>
<evidence type="ECO:0008006" key="4">
    <source>
        <dbReference type="Google" id="ProtNLM"/>
    </source>
</evidence>
<sequence length="263" mass="29094">MLTVLQGISLSIFFQCIKSLVKALKHSDSSSHRTRVIQLAYACSIFTAGTLFIAADTWSNIISTLEYPLYPGGPVGWILEHYNHPVVVLGNVSFLLTTWLSDGFMMYRCYVIYTRTTQLRYVLILPLLLYLASWATGILLLVQVSAPHSSLFSQINFGLANLSIITSLHVTLTALISGKLLLHRIHIQKLLGSDTRLDSLKTYTSISTILIESSALYSGFVLLFMVPFALDHPAAKFILPLLAQIQVSSDCPLRGGFVANRSI</sequence>